<evidence type="ECO:0000256" key="8">
    <source>
        <dbReference type="ARBA" id="ARBA00022694"/>
    </source>
</evidence>
<gene>
    <name evidence="12" type="ORF">C7419_10852</name>
</gene>
<keyword evidence="8" id="KW-0819">tRNA processing</keyword>
<dbReference type="GO" id="GO:0009307">
    <property type="term" value="P:DNA restriction-modification system"/>
    <property type="evidence" value="ECO:0007669"/>
    <property type="project" value="UniProtKB-KW"/>
</dbReference>
<evidence type="ECO:0000256" key="2">
    <source>
        <dbReference type="ARBA" id="ARBA00010203"/>
    </source>
</evidence>
<comment type="catalytic activity">
    <reaction evidence="10">
        <text>a 2'-deoxycytidine in DNA + S-adenosyl-L-methionine = an N(4)-methyl-2'-deoxycytidine in DNA + S-adenosyl-L-homocysteine + H(+)</text>
        <dbReference type="Rhea" id="RHEA:16857"/>
        <dbReference type="Rhea" id="RHEA-COMP:11369"/>
        <dbReference type="Rhea" id="RHEA-COMP:13674"/>
        <dbReference type="ChEBI" id="CHEBI:15378"/>
        <dbReference type="ChEBI" id="CHEBI:57856"/>
        <dbReference type="ChEBI" id="CHEBI:59789"/>
        <dbReference type="ChEBI" id="CHEBI:85452"/>
        <dbReference type="ChEBI" id="CHEBI:137933"/>
        <dbReference type="EC" id="2.1.1.113"/>
    </reaction>
</comment>
<dbReference type="Gene3D" id="3.40.50.150">
    <property type="entry name" value="Vaccinia Virus protein VP39"/>
    <property type="match status" value="2"/>
</dbReference>
<evidence type="ECO:0000256" key="10">
    <source>
        <dbReference type="ARBA" id="ARBA00049120"/>
    </source>
</evidence>
<dbReference type="EC" id="2.1.1.113" evidence="3"/>
<feature type="domain" description="Ribosomal RNA large subunit methyltransferase K/L-like methyltransferase" evidence="11">
    <location>
        <begin position="68"/>
        <end position="115"/>
    </location>
</feature>
<keyword evidence="9" id="KW-0680">Restriction system</keyword>
<dbReference type="InterPro" id="IPR053943">
    <property type="entry name" value="RlmKL-like_Mtase_CS"/>
</dbReference>
<name>A0A316EMV0_9BURK</name>
<dbReference type="InterPro" id="IPR029063">
    <property type="entry name" value="SAM-dependent_MTases_sf"/>
</dbReference>
<dbReference type="EMBL" id="QGGT01000008">
    <property type="protein sequence ID" value="PWK31912.1"/>
    <property type="molecule type" value="Genomic_DNA"/>
</dbReference>
<keyword evidence="13" id="KW-1185">Reference proteome</keyword>
<keyword evidence="7" id="KW-0949">S-adenosyl-L-methionine</keyword>
<organism evidence="12 13">
    <name type="scientific">Cupriavidus plantarum</name>
    <dbReference type="NCBI Taxonomy" id="942865"/>
    <lineage>
        <taxon>Bacteria</taxon>
        <taxon>Pseudomonadati</taxon>
        <taxon>Pseudomonadota</taxon>
        <taxon>Betaproteobacteria</taxon>
        <taxon>Burkholderiales</taxon>
        <taxon>Burkholderiaceae</taxon>
        <taxon>Cupriavidus</taxon>
    </lineage>
</organism>
<dbReference type="InterPro" id="IPR000241">
    <property type="entry name" value="RlmKL-like_Mtase"/>
</dbReference>
<evidence type="ECO:0000313" key="13">
    <source>
        <dbReference type="Proteomes" id="UP000245754"/>
    </source>
</evidence>
<keyword evidence="4" id="KW-0963">Cytoplasm</keyword>
<dbReference type="GO" id="GO:0015667">
    <property type="term" value="F:site-specific DNA-methyltransferase (cytosine-N4-specific) activity"/>
    <property type="evidence" value="ECO:0007669"/>
    <property type="project" value="UniProtKB-EC"/>
</dbReference>
<dbReference type="GO" id="GO:0005737">
    <property type="term" value="C:cytoplasm"/>
    <property type="evidence" value="ECO:0007669"/>
    <property type="project" value="UniProtKB-SubCell"/>
</dbReference>
<dbReference type="InterPro" id="IPR017985">
    <property type="entry name" value="MeTrfase_CN4_CS"/>
</dbReference>
<keyword evidence="6" id="KW-0808">Transferase</keyword>
<evidence type="ECO:0000256" key="7">
    <source>
        <dbReference type="ARBA" id="ARBA00022691"/>
    </source>
</evidence>
<evidence type="ECO:0000256" key="3">
    <source>
        <dbReference type="ARBA" id="ARBA00012185"/>
    </source>
</evidence>
<evidence type="ECO:0000256" key="9">
    <source>
        <dbReference type="ARBA" id="ARBA00022747"/>
    </source>
</evidence>
<dbReference type="GO" id="GO:0016423">
    <property type="term" value="F:tRNA (guanine) methyltransferase activity"/>
    <property type="evidence" value="ECO:0007669"/>
    <property type="project" value="TreeGrafter"/>
</dbReference>
<dbReference type="SUPFAM" id="SSF53335">
    <property type="entry name" value="S-adenosyl-L-methionine-dependent methyltransferases"/>
    <property type="match status" value="1"/>
</dbReference>
<dbReference type="GO" id="GO:0003677">
    <property type="term" value="F:DNA binding"/>
    <property type="evidence" value="ECO:0007669"/>
    <property type="project" value="InterPro"/>
</dbReference>
<dbReference type="Pfam" id="PF01170">
    <property type="entry name" value="UPF0020"/>
    <property type="match status" value="1"/>
</dbReference>
<evidence type="ECO:0000259" key="11">
    <source>
        <dbReference type="Pfam" id="PF01170"/>
    </source>
</evidence>
<evidence type="ECO:0000313" key="12">
    <source>
        <dbReference type="EMBL" id="PWK31912.1"/>
    </source>
</evidence>
<evidence type="ECO:0000256" key="6">
    <source>
        <dbReference type="ARBA" id="ARBA00022679"/>
    </source>
</evidence>
<protein>
    <recommendedName>
        <fullName evidence="3">site-specific DNA-methyltransferase (cytosine-N(4)-specific)</fullName>
        <ecNumber evidence="3">2.1.1.113</ecNumber>
    </recommendedName>
</protein>
<sequence length="469" mass="52728">MLARAISKTKFEDPRQDEGGLASVDTSVIFEQLVHKYKARTRPIEVDFRELVQWVRVGDQQTHLLHPYPAKLLPHIAHFFVRATTLVKPKTVVLDPFCGSGTVALETSLAGCTPYVADANPMALLIARVKTTPYAPDELKAYAAKILASARRLRTAPTVEIVNEHLWYAPEKKARLEILLRAIRENAPAQLLDFFLVCFSVLARKISYADPRISVPVRLRDKEAYSDPVRDRILERLAWLDSVDPLSEYSKICEWNIERVEVANTTNPKRKPALVVGSDARKLRSPDATFSKQLPAGSVPFIITSPPYGSAQKYIRATSLSLNWLGMASPAKLKSLEAQSIGREHLPGTSEIAYEDLTSDLRSQIKRIEKANPLRARITFTYLQEMRSTLAELARVCARGGRITLIVGNNQVAGQLVRNDKYFTEFLIEQGLELELSMLDDIKSRGLMTKRNRTASVISRESVLVFYKK</sequence>
<evidence type="ECO:0000256" key="1">
    <source>
        <dbReference type="ARBA" id="ARBA00004496"/>
    </source>
</evidence>
<dbReference type="PROSITE" id="PS00093">
    <property type="entry name" value="N4_MTASE"/>
    <property type="match status" value="1"/>
</dbReference>
<dbReference type="RefSeq" id="WP_109585277.1">
    <property type="nucleotide sequence ID" value="NZ_QGGT01000008.1"/>
</dbReference>
<keyword evidence="5 12" id="KW-0489">Methyltransferase</keyword>
<comment type="subcellular location">
    <subcellularLocation>
        <location evidence="1">Cytoplasm</location>
    </subcellularLocation>
</comment>
<evidence type="ECO:0000256" key="5">
    <source>
        <dbReference type="ARBA" id="ARBA00022603"/>
    </source>
</evidence>
<reference evidence="12 13" key="1">
    <citation type="submission" date="2018-05" db="EMBL/GenBank/DDBJ databases">
        <title>Genomic Encyclopedia of Type Strains, Phase IV (KMG-V): Genome sequencing to study the core and pangenomes of soil and plant-associated prokaryotes.</title>
        <authorList>
            <person name="Whitman W."/>
        </authorList>
    </citation>
    <scope>NUCLEOTIDE SEQUENCE [LARGE SCALE GENOMIC DNA]</scope>
    <source>
        <strain evidence="12 13">SLV-132</strain>
    </source>
</reference>
<comment type="caution">
    <text evidence="12">The sequence shown here is derived from an EMBL/GenBank/DDBJ whole genome shotgun (WGS) entry which is preliminary data.</text>
</comment>
<dbReference type="Proteomes" id="UP000245754">
    <property type="component" value="Unassembled WGS sequence"/>
</dbReference>
<evidence type="ECO:0000256" key="4">
    <source>
        <dbReference type="ARBA" id="ARBA00022490"/>
    </source>
</evidence>
<comment type="similarity">
    <text evidence="2">Belongs to the N(4)/N(6)-methyltransferase family. N(4) subfamily.</text>
</comment>
<dbReference type="PROSITE" id="PS01261">
    <property type="entry name" value="UPF0020"/>
    <property type="match status" value="1"/>
</dbReference>
<dbReference type="PANTHER" id="PTHR14911:SF13">
    <property type="entry name" value="TRNA (GUANINE(6)-N2)-METHYLTRANSFERASE THUMP3"/>
    <property type="match status" value="1"/>
</dbReference>
<accession>A0A316EMV0</accession>
<dbReference type="AlphaFoldDB" id="A0A316EMV0"/>
<dbReference type="PANTHER" id="PTHR14911">
    <property type="entry name" value="THUMP DOMAIN-CONTAINING"/>
    <property type="match status" value="1"/>
</dbReference>
<proteinExistence type="inferred from homology"/>
<dbReference type="GO" id="GO:0030488">
    <property type="term" value="P:tRNA methylation"/>
    <property type="evidence" value="ECO:0007669"/>
    <property type="project" value="TreeGrafter"/>
</dbReference>